<reference evidence="1" key="1">
    <citation type="journal article" date="2022" name="bioRxiv">
        <title>Sequencing and chromosome-scale assembly of the giantPleurodeles waltlgenome.</title>
        <authorList>
            <person name="Brown T."/>
            <person name="Elewa A."/>
            <person name="Iarovenko S."/>
            <person name="Subramanian E."/>
            <person name="Araus A.J."/>
            <person name="Petzold A."/>
            <person name="Susuki M."/>
            <person name="Suzuki K.-i.T."/>
            <person name="Hayashi T."/>
            <person name="Toyoda A."/>
            <person name="Oliveira C."/>
            <person name="Osipova E."/>
            <person name="Leigh N.D."/>
            <person name="Simon A."/>
            <person name="Yun M.H."/>
        </authorList>
    </citation>
    <scope>NUCLEOTIDE SEQUENCE</scope>
    <source>
        <strain evidence="1">20211129_DDA</strain>
        <tissue evidence="1">Liver</tissue>
    </source>
</reference>
<feature type="non-terminal residue" evidence="1">
    <location>
        <position position="1"/>
    </location>
</feature>
<evidence type="ECO:0000313" key="1">
    <source>
        <dbReference type="EMBL" id="KAJ1154873.1"/>
    </source>
</evidence>
<proteinExistence type="predicted"/>
<dbReference type="Proteomes" id="UP001066276">
    <property type="component" value="Chromosome 5"/>
</dbReference>
<feature type="non-terminal residue" evidence="1">
    <location>
        <position position="86"/>
    </location>
</feature>
<gene>
    <name evidence="1" type="ORF">NDU88_007616</name>
</gene>
<dbReference type="EMBL" id="JANPWB010000009">
    <property type="protein sequence ID" value="KAJ1154873.1"/>
    <property type="molecule type" value="Genomic_DNA"/>
</dbReference>
<evidence type="ECO:0000313" key="2">
    <source>
        <dbReference type="Proteomes" id="UP001066276"/>
    </source>
</evidence>
<accession>A0AAV7RV97</accession>
<comment type="caution">
    <text evidence="1">The sequence shown here is derived from an EMBL/GenBank/DDBJ whole genome shotgun (WGS) entry which is preliminary data.</text>
</comment>
<keyword evidence="2" id="KW-1185">Reference proteome</keyword>
<organism evidence="1 2">
    <name type="scientific">Pleurodeles waltl</name>
    <name type="common">Iberian ribbed newt</name>
    <dbReference type="NCBI Taxonomy" id="8319"/>
    <lineage>
        <taxon>Eukaryota</taxon>
        <taxon>Metazoa</taxon>
        <taxon>Chordata</taxon>
        <taxon>Craniata</taxon>
        <taxon>Vertebrata</taxon>
        <taxon>Euteleostomi</taxon>
        <taxon>Amphibia</taxon>
        <taxon>Batrachia</taxon>
        <taxon>Caudata</taxon>
        <taxon>Salamandroidea</taxon>
        <taxon>Salamandridae</taxon>
        <taxon>Pleurodelinae</taxon>
        <taxon>Pleurodeles</taxon>
    </lineage>
</organism>
<name>A0AAV7RV97_PLEWA</name>
<dbReference type="AlphaFoldDB" id="A0AAV7RV97"/>
<sequence>LLGSQGPLSFLTPLLQDAVHGEAVRTLAPDQWAVVPGTLQPGQQPLKAHPQMPQFSSLATHRQDATPCHSLIFTFSGTPASSVSRE</sequence>
<protein>
    <submittedName>
        <fullName evidence="1">Uncharacterized protein</fullName>
    </submittedName>
</protein>